<dbReference type="PANTHER" id="PTHR12126:SF11">
    <property type="entry name" value="NADH DEHYDROGENASE [UBIQUINONE] 1 ALPHA SUBCOMPLEX SUBUNIT 9, MITOCHONDRIAL"/>
    <property type="match status" value="1"/>
</dbReference>
<reference evidence="2 3" key="1">
    <citation type="submission" date="2016-05" db="EMBL/GenBank/DDBJ databases">
        <title>Compelete Genome Sequence of Bacteriochlorophyll-Synthesizing Bacterium Porphyrobacter neustonensis DSM 9434.</title>
        <authorList>
            <person name="Shi X.-L."/>
            <person name="Wu Y.-H."/>
            <person name="Cheng H."/>
            <person name="Xu L."/>
            <person name="Zhang X.-Q."/>
            <person name="Wang C.-S."/>
            <person name="Xu X.-W."/>
        </authorList>
    </citation>
    <scope>NUCLEOTIDE SEQUENCE [LARGE SCALE GENOMIC DNA]</scope>
    <source>
        <strain evidence="2 3">DSM 9434</strain>
    </source>
</reference>
<evidence type="ECO:0000313" key="2">
    <source>
        <dbReference type="EMBL" id="ANK12093.1"/>
    </source>
</evidence>
<evidence type="ECO:0000259" key="1">
    <source>
        <dbReference type="Pfam" id="PF01370"/>
    </source>
</evidence>
<dbReference type="PANTHER" id="PTHR12126">
    <property type="entry name" value="NADH-UBIQUINONE OXIDOREDUCTASE 39 KDA SUBUNIT-RELATED"/>
    <property type="match status" value="1"/>
</dbReference>
<evidence type="ECO:0000313" key="3">
    <source>
        <dbReference type="Proteomes" id="UP000078263"/>
    </source>
</evidence>
<dbReference type="SUPFAM" id="SSF51735">
    <property type="entry name" value="NAD(P)-binding Rossmann-fold domains"/>
    <property type="match status" value="1"/>
</dbReference>
<dbReference type="CDD" id="cd05271">
    <property type="entry name" value="NDUFA9_like_SDR_a"/>
    <property type="match status" value="1"/>
</dbReference>
<accession>A0A192D0Q8</accession>
<protein>
    <submittedName>
        <fullName evidence="2">3-beta hydroxysteroid dehydrogenase</fullName>
    </submittedName>
</protein>
<sequence>MSSALSASPSSSATLTGELVTIFGGTGYLGNYVAQSLLARGARVRLASRAPSKAQGLKPLANLGQLQLMPCDITREEHVAAALDGADRVVNLVGAFGGDLIKLTGEAPGTIAQEAATRGIKALVQISAIGADANSPTDYARGKAMGEANARAAFPHATILRPSIIFGKDDQFINMFAGLIEMLPAIPVFAPEAKLQIVYADDVAEAVATALEHPELHGGRTYELGGPEQIGMLELHERIAAAQGRKRMFLPMPDGISAAFAALPLTPMSRDQWTLLKPGSTVAPGALTLADMGIEAKPLGLFLDKWMLRYRKHGRFGAQNERAKLYKR</sequence>
<dbReference type="InterPro" id="IPR051207">
    <property type="entry name" value="ComplexI_NDUFA9_subunit"/>
</dbReference>
<feature type="domain" description="NAD-dependent epimerase/dehydratase" evidence="1">
    <location>
        <begin position="20"/>
        <end position="225"/>
    </location>
</feature>
<dbReference type="InterPro" id="IPR036291">
    <property type="entry name" value="NAD(P)-bd_dom_sf"/>
</dbReference>
<keyword evidence="3" id="KW-1185">Reference proteome</keyword>
<dbReference type="Proteomes" id="UP000078263">
    <property type="component" value="Chromosome"/>
</dbReference>
<dbReference type="Pfam" id="PF01370">
    <property type="entry name" value="Epimerase"/>
    <property type="match status" value="1"/>
</dbReference>
<dbReference type="EMBL" id="CP016033">
    <property type="protein sequence ID" value="ANK12093.1"/>
    <property type="molecule type" value="Genomic_DNA"/>
</dbReference>
<dbReference type="GO" id="GO:0044877">
    <property type="term" value="F:protein-containing complex binding"/>
    <property type="evidence" value="ECO:0007669"/>
    <property type="project" value="TreeGrafter"/>
</dbReference>
<name>A0A192D0Q8_9SPHN</name>
<proteinExistence type="predicted"/>
<dbReference type="InterPro" id="IPR001509">
    <property type="entry name" value="Epimerase_deHydtase"/>
</dbReference>
<dbReference type="AlphaFoldDB" id="A0A192D0Q8"/>
<organism evidence="2 3">
    <name type="scientific">Erythrobacter neustonensis</name>
    <dbReference type="NCBI Taxonomy" id="1112"/>
    <lineage>
        <taxon>Bacteria</taxon>
        <taxon>Pseudomonadati</taxon>
        <taxon>Pseudomonadota</taxon>
        <taxon>Alphaproteobacteria</taxon>
        <taxon>Sphingomonadales</taxon>
        <taxon>Erythrobacteraceae</taxon>
        <taxon>Erythrobacter/Porphyrobacter group</taxon>
        <taxon>Erythrobacter</taxon>
    </lineage>
</organism>
<gene>
    <name evidence="2" type="ORF">A9D12_03120</name>
</gene>
<dbReference type="STRING" id="1112.A9D12_03120"/>
<dbReference type="RefSeq" id="WP_068349704.1">
    <property type="nucleotide sequence ID" value="NZ_CP016033.1"/>
</dbReference>
<dbReference type="KEGG" id="pns:A9D12_03120"/>
<dbReference type="Gene3D" id="3.40.50.720">
    <property type="entry name" value="NAD(P)-binding Rossmann-like Domain"/>
    <property type="match status" value="1"/>
</dbReference>